<evidence type="ECO:0000256" key="4">
    <source>
        <dbReference type="ARBA" id="ARBA00023015"/>
    </source>
</evidence>
<proteinExistence type="inferred from homology"/>
<dbReference type="GO" id="GO:1900376">
    <property type="term" value="P:regulation of secondary metabolite biosynthetic process"/>
    <property type="evidence" value="ECO:0007669"/>
    <property type="project" value="TreeGrafter"/>
</dbReference>
<sequence length="144" mass="15277">MTVAPTADAPLTRNQTLVLEALAAAPVPLGAYALLDRLRDQGLRAPAQVYRALDRLQARGLVHRLETLNAFVACREAHRAEGPVVFVICEHCGRARELTDEVIGGRLRGLAAEAGLALHSSSVELRGTCAACGRTAAGTDPETR</sequence>
<keyword evidence="6" id="KW-0804">Transcription</keyword>
<dbReference type="AlphaFoldDB" id="A0A7W6WK85"/>
<name>A0A7W6WK85_9PROT</name>
<dbReference type="Proteomes" id="UP000555728">
    <property type="component" value="Unassembled WGS sequence"/>
</dbReference>
<dbReference type="InterPro" id="IPR036390">
    <property type="entry name" value="WH_DNA-bd_sf"/>
</dbReference>
<dbReference type="EMBL" id="JACIGI010000006">
    <property type="protein sequence ID" value="MBB4285313.1"/>
    <property type="molecule type" value="Genomic_DNA"/>
</dbReference>
<dbReference type="GO" id="GO:0008270">
    <property type="term" value="F:zinc ion binding"/>
    <property type="evidence" value="ECO:0007669"/>
    <property type="project" value="TreeGrafter"/>
</dbReference>
<dbReference type="Gene3D" id="1.10.10.10">
    <property type="entry name" value="Winged helix-like DNA-binding domain superfamily/Winged helix DNA-binding domain"/>
    <property type="match status" value="1"/>
</dbReference>
<dbReference type="GO" id="GO:0000976">
    <property type="term" value="F:transcription cis-regulatory region binding"/>
    <property type="evidence" value="ECO:0007669"/>
    <property type="project" value="TreeGrafter"/>
</dbReference>
<feature type="binding site" evidence="7">
    <location>
        <position position="132"/>
    </location>
    <ligand>
        <name>Zn(2+)</name>
        <dbReference type="ChEBI" id="CHEBI:29105"/>
    </ligand>
</feature>
<protein>
    <submittedName>
        <fullName evidence="8">Fur family zinc uptake transcriptional regulator</fullName>
    </submittedName>
</protein>
<keyword evidence="2" id="KW-0678">Repressor</keyword>
<dbReference type="InterPro" id="IPR043135">
    <property type="entry name" value="Fur_C"/>
</dbReference>
<keyword evidence="3 7" id="KW-0862">Zinc</keyword>
<dbReference type="RefSeq" id="WP_184432396.1">
    <property type="nucleotide sequence ID" value="NZ_JACIGI010000006.1"/>
</dbReference>
<dbReference type="GO" id="GO:0045892">
    <property type="term" value="P:negative regulation of DNA-templated transcription"/>
    <property type="evidence" value="ECO:0007669"/>
    <property type="project" value="TreeGrafter"/>
</dbReference>
<keyword evidence="4" id="KW-0805">Transcription regulation</keyword>
<dbReference type="GO" id="GO:0003700">
    <property type="term" value="F:DNA-binding transcription factor activity"/>
    <property type="evidence" value="ECO:0007669"/>
    <property type="project" value="InterPro"/>
</dbReference>
<evidence type="ECO:0000313" key="9">
    <source>
        <dbReference type="Proteomes" id="UP000555728"/>
    </source>
</evidence>
<keyword evidence="9" id="KW-1185">Reference proteome</keyword>
<dbReference type="Pfam" id="PF01475">
    <property type="entry name" value="FUR"/>
    <property type="match status" value="1"/>
</dbReference>
<evidence type="ECO:0000256" key="2">
    <source>
        <dbReference type="ARBA" id="ARBA00022491"/>
    </source>
</evidence>
<evidence type="ECO:0000256" key="5">
    <source>
        <dbReference type="ARBA" id="ARBA00023125"/>
    </source>
</evidence>
<dbReference type="PANTHER" id="PTHR33202:SF6">
    <property type="entry name" value="ZINC UPTAKE REGULATION PROTEIN"/>
    <property type="match status" value="1"/>
</dbReference>
<feature type="binding site" evidence="7">
    <location>
        <position position="89"/>
    </location>
    <ligand>
        <name>Zn(2+)</name>
        <dbReference type="ChEBI" id="CHEBI:29105"/>
    </ligand>
</feature>
<accession>A0A7W6WK85</accession>
<comment type="cofactor">
    <cofactor evidence="7">
        <name>Zn(2+)</name>
        <dbReference type="ChEBI" id="CHEBI:29105"/>
    </cofactor>
    <text evidence="7">Binds 1 zinc ion per subunit.</text>
</comment>
<evidence type="ECO:0000256" key="1">
    <source>
        <dbReference type="ARBA" id="ARBA00007957"/>
    </source>
</evidence>
<dbReference type="InterPro" id="IPR002481">
    <property type="entry name" value="FUR"/>
</dbReference>
<evidence type="ECO:0000256" key="6">
    <source>
        <dbReference type="ARBA" id="ARBA00023163"/>
    </source>
</evidence>
<dbReference type="PANTHER" id="PTHR33202">
    <property type="entry name" value="ZINC UPTAKE REGULATION PROTEIN"/>
    <property type="match status" value="1"/>
</dbReference>
<dbReference type="Gene3D" id="3.30.1490.190">
    <property type="match status" value="1"/>
</dbReference>
<evidence type="ECO:0000313" key="8">
    <source>
        <dbReference type="EMBL" id="MBB4285313.1"/>
    </source>
</evidence>
<evidence type="ECO:0000256" key="7">
    <source>
        <dbReference type="PIRSR" id="PIRSR602481-1"/>
    </source>
</evidence>
<comment type="caution">
    <text evidence="8">The sequence shown here is derived from an EMBL/GenBank/DDBJ whole genome shotgun (WGS) entry which is preliminary data.</text>
</comment>
<feature type="binding site" evidence="7">
    <location>
        <position position="129"/>
    </location>
    <ligand>
        <name>Zn(2+)</name>
        <dbReference type="ChEBI" id="CHEBI:29105"/>
    </ligand>
</feature>
<organism evidence="8 9">
    <name type="scientific">Roseospira goensis</name>
    <dbReference type="NCBI Taxonomy" id="391922"/>
    <lineage>
        <taxon>Bacteria</taxon>
        <taxon>Pseudomonadati</taxon>
        <taxon>Pseudomonadota</taxon>
        <taxon>Alphaproteobacteria</taxon>
        <taxon>Rhodospirillales</taxon>
        <taxon>Rhodospirillaceae</taxon>
        <taxon>Roseospira</taxon>
    </lineage>
</organism>
<keyword evidence="7" id="KW-0479">Metal-binding</keyword>
<evidence type="ECO:0000256" key="3">
    <source>
        <dbReference type="ARBA" id="ARBA00022833"/>
    </source>
</evidence>
<dbReference type="InterPro" id="IPR036388">
    <property type="entry name" value="WH-like_DNA-bd_sf"/>
</dbReference>
<reference evidence="8 9" key="1">
    <citation type="submission" date="2020-08" db="EMBL/GenBank/DDBJ databases">
        <title>Genome sequencing of Purple Non-Sulfur Bacteria from various extreme environments.</title>
        <authorList>
            <person name="Mayer M."/>
        </authorList>
    </citation>
    <scope>NUCLEOTIDE SEQUENCE [LARGE SCALE GENOMIC DNA]</scope>
    <source>
        <strain evidence="8 9">JA135</strain>
    </source>
</reference>
<dbReference type="SUPFAM" id="SSF46785">
    <property type="entry name" value="Winged helix' DNA-binding domain"/>
    <property type="match status" value="1"/>
</dbReference>
<keyword evidence="5" id="KW-0238">DNA-binding</keyword>
<feature type="binding site" evidence="7">
    <location>
        <position position="92"/>
    </location>
    <ligand>
        <name>Zn(2+)</name>
        <dbReference type="ChEBI" id="CHEBI:29105"/>
    </ligand>
</feature>
<dbReference type="GO" id="GO:0005829">
    <property type="term" value="C:cytosol"/>
    <property type="evidence" value="ECO:0007669"/>
    <property type="project" value="TreeGrafter"/>
</dbReference>
<comment type="similarity">
    <text evidence="1">Belongs to the Fur family.</text>
</comment>
<gene>
    <name evidence="8" type="ORF">GGD88_001030</name>
</gene>